<gene>
    <name evidence="2" type="ORF">LAUMK13_02128</name>
</gene>
<dbReference type="EMBL" id="UPHQ01000097">
    <property type="protein sequence ID" value="VBA38533.1"/>
    <property type="molecule type" value="Genomic_DNA"/>
</dbReference>
<sequence length="467" mass="51652">MVGSDAQYDELSSAIDRRLARFEKTMELGNTTAARYRELIAEHQPEGGQWGSPCGGPHVSEAPWPCREVRRLNQVATYPTNVHVAARWLDVVRRMRDMIAATIPQAIDSIEHHLRIGSPNAEYNRRFAFSAFTMPFTYAIAATPPRSGSEVEAAIQPLAAAVQTLLTDSDVRAAMSRLEETMSTGEAALKCLIADPEPASLTELVEEMRRTVKVSMLAALLGASGIVELADAEFNARLEELKYPPPKLRWVEPGREPVQVVGAPTETTVSIEEVYQSAAPGVQGMFQAMSGEVSPPRRTEVQRIQGAQWISFIFAEWNDHYRFELAKVWDCSHRDYAFPFFGDLAKVRNDYIHNGGIAKRSTANCQILSWFGDGEQMFLTSAMYNDVVGKWPWDELLRQPAPSTDSRNQFSGKAPLSLIDVVQRAAAADGVKPDQVIEEALQLWLQRDEPAGASEIGTEADQSPTGS</sequence>
<reference evidence="2 3" key="1">
    <citation type="submission" date="2018-09" db="EMBL/GenBank/DDBJ databases">
        <authorList>
            <person name="Tagini F."/>
        </authorList>
    </citation>
    <scope>NUCLEOTIDE SEQUENCE [LARGE SCALE GENOMIC DNA]</scope>
    <source>
        <strain evidence="2 3">MK13</strain>
    </source>
</reference>
<proteinExistence type="predicted"/>
<organism evidence="2 3">
    <name type="scientific">Mycobacterium innocens</name>
    <dbReference type="NCBI Taxonomy" id="2341083"/>
    <lineage>
        <taxon>Bacteria</taxon>
        <taxon>Bacillati</taxon>
        <taxon>Actinomycetota</taxon>
        <taxon>Actinomycetes</taxon>
        <taxon>Mycobacteriales</taxon>
        <taxon>Mycobacteriaceae</taxon>
        <taxon>Mycobacterium</taxon>
    </lineage>
</organism>
<name>A0A498Q1R5_9MYCO</name>
<dbReference type="AlphaFoldDB" id="A0A498Q1R5"/>
<evidence type="ECO:0000313" key="2">
    <source>
        <dbReference type="EMBL" id="VBA38533.1"/>
    </source>
</evidence>
<evidence type="ECO:0000256" key="1">
    <source>
        <dbReference type="SAM" id="MobiDB-lite"/>
    </source>
</evidence>
<keyword evidence="3" id="KW-1185">Reference proteome</keyword>
<feature type="region of interest" description="Disordered" evidence="1">
    <location>
        <begin position="448"/>
        <end position="467"/>
    </location>
</feature>
<protein>
    <submittedName>
        <fullName evidence="2">Uncharacterized protein</fullName>
    </submittedName>
</protein>
<accession>A0A498Q1R5</accession>
<dbReference type="Proteomes" id="UP000267289">
    <property type="component" value="Unassembled WGS sequence"/>
</dbReference>
<evidence type="ECO:0000313" key="3">
    <source>
        <dbReference type="Proteomes" id="UP000267289"/>
    </source>
</evidence>